<dbReference type="Proteomes" id="UP000828390">
    <property type="component" value="Unassembled WGS sequence"/>
</dbReference>
<evidence type="ECO:0000313" key="2">
    <source>
        <dbReference type="Proteomes" id="UP000828390"/>
    </source>
</evidence>
<keyword evidence="2" id="KW-1185">Reference proteome</keyword>
<evidence type="ECO:0000313" key="1">
    <source>
        <dbReference type="EMBL" id="KAH3886223.1"/>
    </source>
</evidence>
<dbReference type="EMBL" id="JAIWYP010000001">
    <property type="protein sequence ID" value="KAH3886223.1"/>
    <property type="molecule type" value="Genomic_DNA"/>
</dbReference>
<dbReference type="AlphaFoldDB" id="A0A9D4N1Q7"/>
<name>A0A9D4N1Q7_DREPO</name>
<accession>A0A9D4N1Q7</accession>
<sequence length="273" mass="30914">MAPYKIEDNTSGYVSMTSLSSTLSASLLESSFEERRLAPNKVKNFQVLSCLSKHVDTASGPQCSTPKQGSEIAAMKMRVQMRRPRTPSFKADKTIVARKISTVIPQTNTSTTSDATSDVCFWEISSRLQKSCSEGDLYRPPAQRPIHEQRTCSHDSGLESLVKKSCTQNWKRRPFVGETTMDMEQRKYAIKAEHRGEAQYTRLSRYRVTVQEDTYGFSAPTKRNSANDIDSALGNDESMKDFLSRVNKDNLAGFINFYDRMTCEQPSKRSRRN</sequence>
<reference evidence="1" key="1">
    <citation type="journal article" date="2019" name="bioRxiv">
        <title>The Genome of the Zebra Mussel, Dreissena polymorpha: A Resource for Invasive Species Research.</title>
        <authorList>
            <person name="McCartney M.A."/>
            <person name="Auch B."/>
            <person name="Kono T."/>
            <person name="Mallez S."/>
            <person name="Zhang Y."/>
            <person name="Obille A."/>
            <person name="Becker A."/>
            <person name="Abrahante J.E."/>
            <person name="Garbe J."/>
            <person name="Badalamenti J.P."/>
            <person name="Herman A."/>
            <person name="Mangelson H."/>
            <person name="Liachko I."/>
            <person name="Sullivan S."/>
            <person name="Sone E.D."/>
            <person name="Koren S."/>
            <person name="Silverstein K.A.T."/>
            <person name="Beckman K.B."/>
            <person name="Gohl D.M."/>
        </authorList>
    </citation>
    <scope>NUCLEOTIDE SEQUENCE</scope>
    <source>
        <strain evidence="1">Duluth1</strain>
        <tissue evidence="1">Whole animal</tissue>
    </source>
</reference>
<proteinExistence type="predicted"/>
<gene>
    <name evidence="1" type="ORF">DPMN_010224</name>
</gene>
<organism evidence="1 2">
    <name type="scientific">Dreissena polymorpha</name>
    <name type="common">Zebra mussel</name>
    <name type="synonym">Mytilus polymorpha</name>
    <dbReference type="NCBI Taxonomy" id="45954"/>
    <lineage>
        <taxon>Eukaryota</taxon>
        <taxon>Metazoa</taxon>
        <taxon>Spiralia</taxon>
        <taxon>Lophotrochozoa</taxon>
        <taxon>Mollusca</taxon>
        <taxon>Bivalvia</taxon>
        <taxon>Autobranchia</taxon>
        <taxon>Heteroconchia</taxon>
        <taxon>Euheterodonta</taxon>
        <taxon>Imparidentia</taxon>
        <taxon>Neoheterodontei</taxon>
        <taxon>Myida</taxon>
        <taxon>Dreissenoidea</taxon>
        <taxon>Dreissenidae</taxon>
        <taxon>Dreissena</taxon>
    </lineage>
</organism>
<protein>
    <submittedName>
        <fullName evidence="1">Uncharacterized protein</fullName>
    </submittedName>
</protein>
<reference evidence="1" key="2">
    <citation type="submission" date="2020-11" db="EMBL/GenBank/DDBJ databases">
        <authorList>
            <person name="McCartney M.A."/>
            <person name="Auch B."/>
            <person name="Kono T."/>
            <person name="Mallez S."/>
            <person name="Becker A."/>
            <person name="Gohl D.M."/>
            <person name="Silverstein K.A.T."/>
            <person name="Koren S."/>
            <person name="Bechman K.B."/>
            <person name="Herman A."/>
            <person name="Abrahante J.E."/>
            <person name="Garbe J."/>
        </authorList>
    </citation>
    <scope>NUCLEOTIDE SEQUENCE</scope>
    <source>
        <strain evidence="1">Duluth1</strain>
        <tissue evidence="1">Whole animal</tissue>
    </source>
</reference>
<comment type="caution">
    <text evidence="1">The sequence shown here is derived from an EMBL/GenBank/DDBJ whole genome shotgun (WGS) entry which is preliminary data.</text>
</comment>